<dbReference type="GeneID" id="23613228"/>
<name>A0A087SGV4_AUXPR</name>
<proteinExistence type="predicted"/>
<keyword evidence="3" id="KW-1185">Reference proteome</keyword>
<gene>
    <name evidence="2" type="ORF">F751_1837</name>
</gene>
<evidence type="ECO:0000313" key="3">
    <source>
        <dbReference type="Proteomes" id="UP000028924"/>
    </source>
</evidence>
<dbReference type="EMBL" id="KL662111">
    <property type="protein sequence ID" value="KFM24958.1"/>
    <property type="molecule type" value="Genomic_DNA"/>
</dbReference>
<organism evidence="2 3">
    <name type="scientific">Auxenochlorella protothecoides</name>
    <name type="common">Green microalga</name>
    <name type="synonym">Chlorella protothecoides</name>
    <dbReference type="NCBI Taxonomy" id="3075"/>
    <lineage>
        <taxon>Eukaryota</taxon>
        <taxon>Viridiplantae</taxon>
        <taxon>Chlorophyta</taxon>
        <taxon>core chlorophytes</taxon>
        <taxon>Trebouxiophyceae</taxon>
        <taxon>Chlorellales</taxon>
        <taxon>Chlorellaceae</taxon>
        <taxon>Auxenochlorella</taxon>
    </lineage>
</organism>
<accession>A0A087SGV4</accession>
<dbReference type="AlphaFoldDB" id="A0A087SGV4"/>
<dbReference type="Proteomes" id="UP000028924">
    <property type="component" value="Unassembled WGS sequence"/>
</dbReference>
<feature type="region of interest" description="Disordered" evidence="1">
    <location>
        <begin position="154"/>
        <end position="173"/>
    </location>
</feature>
<evidence type="ECO:0000256" key="1">
    <source>
        <dbReference type="SAM" id="MobiDB-lite"/>
    </source>
</evidence>
<dbReference type="OrthoDB" id="520846at2759"/>
<reference evidence="2 3" key="1">
    <citation type="journal article" date="2014" name="BMC Genomics">
        <title>Oil accumulation mechanisms of the oleaginous microalga Chlorella protothecoides revealed through its genome, transcriptomes, and proteomes.</title>
        <authorList>
            <person name="Gao C."/>
            <person name="Wang Y."/>
            <person name="Shen Y."/>
            <person name="Yan D."/>
            <person name="He X."/>
            <person name="Dai J."/>
            <person name="Wu Q."/>
        </authorList>
    </citation>
    <scope>NUCLEOTIDE SEQUENCE [LARGE SCALE GENOMIC DNA]</scope>
    <source>
        <strain evidence="2 3">0710</strain>
    </source>
</reference>
<feature type="compositionally biased region" description="Pro residues" evidence="1">
    <location>
        <begin position="157"/>
        <end position="170"/>
    </location>
</feature>
<protein>
    <submittedName>
        <fullName evidence="2">Uncharacterized protein</fullName>
    </submittedName>
</protein>
<sequence length="259" mass="27134">MGLPTSAVRLNPLGIVTPRSTEIIVAVECLKAGQKACTADSNGNIGSGNKGKNNFGTKNVGDDNIGTVEFTIVDSSVDVTFVVTAVGYIPSGIRCSLYSANFTLLTYGAVAASSMVTTINNNGEMDYVFLYYSIGSVLAFINREDLNDVAPLTLLNPPSPSSDPPPPPPSFGTITGSITYSTPRFTFTVSTGVSAADTLYYAFFSANGGLVESGSETPDSADYTWTSSLHPSQLPFVAYAQVVAESSTRGLSSALTLNW</sequence>
<dbReference type="RefSeq" id="XP_011397846.1">
    <property type="nucleotide sequence ID" value="XM_011399544.1"/>
</dbReference>
<evidence type="ECO:0000313" key="2">
    <source>
        <dbReference type="EMBL" id="KFM24958.1"/>
    </source>
</evidence>
<dbReference type="KEGG" id="apro:F751_1837"/>